<comment type="caution">
    <text evidence="2">The sequence shown here is derived from an EMBL/GenBank/DDBJ whole genome shotgun (WGS) entry which is preliminary data.</text>
</comment>
<dbReference type="Proteomes" id="UP001165122">
    <property type="component" value="Unassembled WGS sequence"/>
</dbReference>
<dbReference type="InterPro" id="IPR009057">
    <property type="entry name" value="Homeodomain-like_sf"/>
</dbReference>
<dbReference type="SUPFAM" id="SSF46689">
    <property type="entry name" value="Homeodomain-like"/>
    <property type="match status" value="1"/>
</dbReference>
<dbReference type="CDD" id="cd00167">
    <property type="entry name" value="SANT"/>
    <property type="match status" value="1"/>
</dbReference>
<feature type="region of interest" description="Disordered" evidence="1">
    <location>
        <begin position="1"/>
        <end position="39"/>
    </location>
</feature>
<proteinExistence type="predicted"/>
<accession>A0A9W7CG27</accession>
<organism evidence="2 3">
    <name type="scientific">Triparma laevis f. longispina</name>
    <dbReference type="NCBI Taxonomy" id="1714387"/>
    <lineage>
        <taxon>Eukaryota</taxon>
        <taxon>Sar</taxon>
        <taxon>Stramenopiles</taxon>
        <taxon>Ochrophyta</taxon>
        <taxon>Bolidophyceae</taxon>
        <taxon>Parmales</taxon>
        <taxon>Triparmaceae</taxon>
        <taxon>Triparma</taxon>
    </lineage>
</organism>
<name>A0A9W7CG27_9STRA</name>
<reference evidence="3" key="1">
    <citation type="journal article" date="2023" name="Commun. Biol.">
        <title>Genome analysis of Parmales, the sister group of diatoms, reveals the evolutionary specialization of diatoms from phago-mixotrophs to photoautotrophs.</title>
        <authorList>
            <person name="Ban H."/>
            <person name="Sato S."/>
            <person name="Yoshikawa S."/>
            <person name="Yamada K."/>
            <person name="Nakamura Y."/>
            <person name="Ichinomiya M."/>
            <person name="Sato N."/>
            <person name="Blanc-Mathieu R."/>
            <person name="Endo H."/>
            <person name="Kuwata A."/>
            <person name="Ogata H."/>
        </authorList>
    </citation>
    <scope>NUCLEOTIDE SEQUENCE [LARGE SCALE GENOMIC DNA]</scope>
    <source>
        <strain evidence="3">NIES 3700</strain>
    </source>
</reference>
<dbReference type="EMBL" id="BRXW01000087">
    <property type="protein sequence ID" value="GMI05466.1"/>
    <property type="molecule type" value="Genomic_DNA"/>
</dbReference>
<evidence type="ECO:0000313" key="2">
    <source>
        <dbReference type="EMBL" id="GMI05466.1"/>
    </source>
</evidence>
<protein>
    <recommendedName>
        <fullName evidence="4">Myb-like domain-containing protein</fullName>
    </recommendedName>
</protein>
<feature type="compositionally biased region" description="Low complexity" evidence="1">
    <location>
        <begin position="20"/>
        <end position="29"/>
    </location>
</feature>
<gene>
    <name evidence="2" type="ORF">TrLO_g3088</name>
</gene>
<sequence length="206" mass="22846">MTSKAKTKKTKKSVNPPPSLTSTYTSSTSFAKKGEATSQVERDAQTAMDMLSAELQQVHNKFHSLSQDALAVNNKIVTLGRKRKEAMGIDTRNVKKVKSALPKVKTPNGLGFVWTAEEDTALVEGINEYGLDFGCIKAEAGALLGGRKAQALYEHFRKYHPNRFEELREVTPMNHGCCLVRGGRRSAEEGGIDARLRLRDNQRPRE</sequence>
<dbReference type="AlphaFoldDB" id="A0A9W7CG27"/>
<dbReference type="Gene3D" id="1.10.10.60">
    <property type="entry name" value="Homeodomain-like"/>
    <property type="match status" value="1"/>
</dbReference>
<evidence type="ECO:0000256" key="1">
    <source>
        <dbReference type="SAM" id="MobiDB-lite"/>
    </source>
</evidence>
<evidence type="ECO:0000313" key="3">
    <source>
        <dbReference type="Proteomes" id="UP001165122"/>
    </source>
</evidence>
<dbReference type="InterPro" id="IPR001005">
    <property type="entry name" value="SANT/Myb"/>
</dbReference>
<feature type="compositionally biased region" description="Basic residues" evidence="1">
    <location>
        <begin position="1"/>
        <end position="12"/>
    </location>
</feature>
<evidence type="ECO:0008006" key="4">
    <source>
        <dbReference type="Google" id="ProtNLM"/>
    </source>
</evidence>
<keyword evidence="3" id="KW-1185">Reference proteome</keyword>